<accession>A0A8S3ZJF3</accession>
<name>A0A8S3ZJF3_9EUPU</name>
<evidence type="ECO:0000256" key="1">
    <source>
        <dbReference type="SAM" id="MobiDB-lite"/>
    </source>
</evidence>
<dbReference type="GO" id="GO:0034451">
    <property type="term" value="C:centriolar satellite"/>
    <property type="evidence" value="ECO:0007669"/>
    <property type="project" value="TreeGrafter"/>
</dbReference>
<gene>
    <name evidence="2" type="ORF">CUNI_LOCUS15185</name>
</gene>
<feature type="region of interest" description="Disordered" evidence="1">
    <location>
        <begin position="98"/>
        <end position="171"/>
    </location>
</feature>
<feature type="compositionally biased region" description="Polar residues" evidence="1">
    <location>
        <begin position="1133"/>
        <end position="1150"/>
    </location>
</feature>
<evidence type="ECO:0000313" key="2">
    <source>
        <dbReference type="EMBL" id="CAG5129627.1"/>
    </source>
</evidence>
<dbReference type="AlphaFoldDB" id="A0A8S3ZJF3"/>
<feature type="compositionally biased region" description="Acidic residues" evidence="1">
    <location>
        <begin position="1263"/>
        <end position="1272"/>
    </location>
</feature>
<feature type="region of interest" description="Disordered" evidence="1">
    <location>
        <begin position="1025"/>
        <end position="1162"/>
    </location>
</feature>
<dbReference type="OrthoDB" id="10072648at2759"/>
<reference evidence="2" key="1">
    <citation type="submission" date="2021-04" db="EMBL/GenBank/DDBJ databases">
        <authorList>
            <consortium name="Molecular Ecology Group"/>
        </authorList>
    </citation>
    <scope>NUCLEOTIDE SEQUENCE</scope>
</reference>
<feature type="compositionally biased region" description="Basic and acidic residues" evidence="1">
    <location>
        <begin position="1064"/>
        <end position="1079"/>
    </location>
</feature>
<feature type="region of interest" description="Disordered" evidence="1">
    <location>
        <begin position="584"/>
        <end position="614"/>
    </location>
</feature>
<sequence>MSATAPYQVVYKNQLQFNLGVPLTAQNLAVRFSRPSPIFVERVGGQHGLPATVVPKQTSGNILHSLRNSGDSVFNYSSLSQDKMEMMSQLAKRDLRNRHLQSQMSRNSPSSGSPSPASSPSRTRLHQKNSHERFSRPEIMKPRRPLTAKETDKNRRLGAVQTPPPRKPVAHFRSDDYFMSARNASINASADSDVFFPTKPFSSQGEHEPKDEMERLQQEAEGYLSLIEHIQQKAISEPGLRLTRPPMKGNRKDEFLLEEENLDRVRIRVEEQNTRLTRNLYNLKLKMKQVQRDAAHHESCKSVRKNQILSQLVTVYRGAVKALQTFAHQLPYQELKEGLPSHYQDISALLRQLTTLNAALKPGKQSDGDHRLLEVLDRIDNLNTKWSIEPKKVCFQTDKTNQKSVVTKEWVSDTKVDKNIFVMKNQTELKYPAELVKLIGQQHRQAVPRGRPQKRSFGKENRFFGATSAVGKDPAELRSAVASLLQAKSKAAGADGREHFTNGGVARETRMGRQPSRQAHMKGYLLPHDLMVKREKAQKAVALSNQDRRYADSTVATSLKKSPVRPYSAPVNASRHKGVNFELDRQSPMPWIPPGRSARSRSLSSEPKSRSRSPFYLREMDIEEARHMFSDKHSSVVKKSDENIVSSGFRSLPTEKKLRSADVSNSFIDEVEHRLLRRLMGKVAASKDGAPRIAYLFLQLSQRKQTASADTRGDEDVSSDTDEPLDATDLGEEIRLEAVSAVDAPTIENMKQRLAEMRREQQEIRQRWSTLKYTDTKPKSRIFASSDIQSDRFLDPPAVEVTRMSKTERPNNPDRYIINEWSDEPVIFTKPTVGSRVRYLHTVDHRVQDDLQPEPSLVQLKKPRRLVTVKQTAVEQIVADREKFERYLKKRSHHPAGKFDPWRLVEEISDEILSDCLADVAAEVEVINEEIANHMYKSEFMVDTSDPETALPREQMEPLVKAAGAGDGYSQEILVSSKLESVKKTAGGVDRGFVGEKGSVLNYEDLQKVINKEVDAKGNLRSVMKGQEKILPPRSSLRSLEKMSTPHNLVRGSEVLPQRSLSKSPDKMSSHRSLSESPEKVSPQRSLSKSPDKMSQRSMSESSEKMFSHRSLSESPKVLSQRSLSESPEKISPQRSLSKSPELSPQSNWPVSPEVPQIASAAEPQLENVSYLLNQGQDVYKEREERGAGDIQREEISGKNVKVDRGKKNDDEYEDDYEESSKAVSYKSGDKKNGEEENDYDEYGFDDFEDVSDEELKDVKYDESEDVSNDDF</sequence>
<feature type="compositionally biased region" description="Low complexity" evidence="1">
    <location>
        <begin position="594"/>
        <end position="606"/>
    </location>
</feature>
<dbReference type="InterPro" id="IPR031447">
    <property type="entry name" value="MNR"/>
</dbReference>
<feature type="compositionally biased region" description="Acidic residues" evidence="1">
    <location>
        <begin position="1236"/>
        <end position="1256"/>
    </location>
</feature>
<evidence type="ECO:0000313" key="3">
    <source>
        <dbReference type="Proteomes" id="UP000678393"/>
    </source>
</evidence>
<dbReference type="GO" id="GO:0007099">
    <property type="term" value="P:centriole replication"/>
    <property type="evidence" value="ECO:0007669"/>
    <property type="project" value="InterPro"/>
</dbReference>
<feature type="compositionally biased region" description="Basic and acidic residues" evidence="1">
    <location>
        <begin position="1182"/>
        <end position="1210"/>
    </location>
</feature>
<feature type="compositionally biased region" description="Acidic residues" evidence="1">
    <location>
        <begin position="716"/>
        <end position="730"/>
    </location>
</feature>
<keyword evidence="3" id="KW-1185">Reference proteome</keyword>
<proteinExistence type="predicted"/>
<dbReference type="PANTHER" id="PTHR15732:SF4">
    <property type="entry name" value="PROTEIN MOONRAKER"/>
    <property type="match status" value="1"/>
</dbReference>
<comment type="caution">
    <text evidence="2">The sequence shown here is derived from an EMBL/GenBank/DDBJ whole genome shotgun (WGS) entry which is preliminary data.</text>
</comment>
<feature type="compositionally biased region" description="Low complexity" evidence="1">
    <location>
        <begin position="102"/>
        <end position="121"/>
    </location>
</feature>
<dbReference type="PANTHER" id="PTHR15732">
    <property type="entry name" value="PROTEIN MOONRAKER"/>
    <property type="match status" value="1"/>
</dbReference>
<feature type="region of interest" description="Disordered" evidence="1">
    <location>
        <begin position="1182"/>
        <end position="1272"/>
    </location>
</feature>
<protein>
    <submittedName>
        <fullName evidence="2">Uncharacterized protein</fullName>
    </submittedName>
</protein>
<dbReference type="EMBL" id="CAJHNH020003597">
    <property type="protein sequence ID" value="CAG5129627.1"/>
    <property type="molecule type" value="Genomic_DNA"/>
</dbReference>
<feature type="compositionally biased region" description="Basic and acidic residues" evidence="1">
    <location>
        <begin position="129"/>
        <end position="155"/>
    </location>
</feature>
<dbReference type="Pfam" id="PF15718">
    <property type="entry name" value="MNR"/>
    <property type="match status" value="2"/>
</dbReference>
<dbReference type="GO" id="GO:0071539">
    <property type="term" value="P:protein localization to centrosome"/>
    <property type="evidence" value="ECO:0007669"/>
    <property type="project" value="TreeGrafter"/>
</dbReference>
<organism evidence="2 3">
    <name type="scientific">Candidula unifasciata</name>
    <dbReference type="NCBI Taxonomy" id="100452"/>
    <lineage>
        <taxon>Eukaryota</taxon>
        <taxon>Metazoa</taxon>
        <taxon>Spiralia</taxon>
        <taxon>Lophotrochozoa</taxon>
        <taxon>Mollusca</taxon>
        <taxon>Gastropoda</taxon>
        <taxon>Heterobranchia</taxon>
        <taxon>Euthyneura</taxon>
        <taxon>Panpulmonata</taxon>
        <taxon>Eupulmonata</taxon>
        <taxon>Stylommatophora</taxon>
        <taxon>Helicina</taxon>
        <taxon>Helicoidea</taxon>
        <taxon>Geomitridae</taxon>
        <taxon>Candidula</taxon>
    </lineage>
</organism>
<feature type="region of interest" description="Disordered" evidence="1">
    <location>
        <begin position="706"/>
        <end position="730"/>
    </location>
</feature>
<dbReference type="Proteomes" id="UP000678393">
    <property type="component" value="Unassembled WGS sequence"/>
</dbReference>